<dbReference type="GO" id="GO:0003723">
    <property type="term" value="F:RNA binding"/>
    <property type="evidence" value="ECO:0007669"/>
    <property type="project" value="UniProtKB-UniRule"/>
</dbReference>
<keyword evidence="20" id="KW-1185">Reference proteome</keyword>
<evidence type="ECO:0000256" key="9">
    <source>
        <dbReference type="ARBA" id="ARBA00022884"/>
    </source>
</evidence>
<dbReference type="SMART" id="SM00034">
    <property type="entry name" value="CLECT"/>
    <property type="match status" value="1"/>
</dbReference>
<evidence type="ECO:0000313" key="20">
    <source>
        <dbReference type="Proteomes" id="UP000663829"/>
    </source>
</evidence>
<dbReference type="InterPro" id="IPR001881">
    <property type="entry name" value="EGF-like_Ca-bd_dom"/>
</dbReference>
<dbReference type="PANTHER" id="PTHR12887">
    <property type="entry name" value="NANOS PROTEIN"/>
    <property type="match status" value="1"/>
</dbReference>
<dbReference type="SMART" id="SM00181">
    <property type="entry name" value="EGF"/>
    <property type="match status" value="2"/>
</dbReference>
<evidence type="ECO:0000256" key="3">
    <source>
        <dbReference type="ARBA" id="ARBA00022723"/>
    </source>
</evidence>
<dbReference type="PROSITE" id="PS50026">
    <property type="entry name" value="EGF_3"/>
    <property type="match status" value="2"/>
</dbReference>
<accession>A0A814SFZ3</accession>
<dbReference type="GO" id="GO:0008270">
    <property type="term" value="F:zinc ion binding"/>
    <property type="evidence" value="ECO:0007669"/>
    <property type="project" value="UniProtKB-KW"/>
</dbReference>
<dbReference type="InterPro" id="IPR000742">
    <property type="entry name" value="EGF"/>
</dbReference>
<evidence type="ECO:0000259" key="15">
    <source>
        <dbReference type="PROSITE" id="PS50026"/>
    </source>
</evidence>
<dbReference type="PROSITE" id="PS00022">
    <property type="entry name" value="EGF_1"/>
    <property type="match status" value="1"/>
</dbReference>
<feature type="disulfide bond" evidence="12">
    <location>
        <begin position="393"/>
        <end position="402"/>
    </location>
</feature>
<gene>
    <name evidence="18" type="ORF">GPM918_LOCUS20975</name>
    <name evidence="19" type="ORF">SRO942_LOCUS20972</name>
</gene>
<evidence type="ECO:0000259" key="16">
    <source>
        <dbReference type="PROSITE" id="PS50041"/>
    </source>
</evidence>
<dbReference type="PROSITE" id="PS50041">
    <property type="entry name" value="C_TYPE_LECTIN_2"/>
    <property type="match status" value="1"/>
</dbReference>
<feature type="domain" description="Nanos-type" evidence="17">
    <location>
        <begin position="132"/>
        <end position="186"/>
    </location>
</feature>
<feature type="domain" description="EGF-like" evidence="15">
    <location>
        <begin position="405"/>
        <end position="442"/>
    </location>
</feature>
<dbReference type="PROSITE" id="PS00010">
    <property type="entry name" value="ASX_HYDROXYL"/>
    <property type="match status" value="1"/>
</dbReference>
<dbReference type="Pfam" id="PF05741">
    <property type="entry name" value="zf-nanos"/>
    <property type="match status" value="1"/>
</dbReference>
<evidence type="ECO:0000256" key="5">
    <source>
        <dbReference type="ARBA" id="ARBA00022737"/>
    </source>
</evidence>
<proteinExistence type="inferred from homology"/>
<keyword evidence="2" id="KW-0963">Cytoplasm</keyword>
<comment type="subcellular location">
    <subcellularLocation>
        <location evidence="1">Cytoplasm</location>
    </subcellularLocation>
</comment>
<dbReference type="InterPro" id="IPR000152">
    <property type="entry name" value="EGF-type_Asp/Asn_hydroxyl_site"/>
</dbReference>
<dbReference type="InterPro" id="IPR024161">
    <property type="entry name" value="Znf_nanos-typ"/>
</dbReference>
<evidence type="ECO:0000259" key="17">
    <source>
        <dbReference type="PROSITE" id="PS51522"/>
    </source>
</evidence>
<evidence type="ECO:0000256" key="12">
    <source>
        <dbReference type="PROSITE-ProRule" id="PRU00076"/>
    </source>
</evidence>
<evidence type="ECO:0000256" key="11">
    <source>
        <dbReference type="ARBA" id="ARBA00023180"/>
    </source>
</evidence>
<evidence type="ECO:0000256" key="6">
    <source>
        <dbReference type="ARBA" id="ARBA00022771"/>
    </source>
</evidence>
<comment type="similarity">
    <text evidence="13">Belongs to the nanos family.</text>
</comment>
<keyword evidence="8 13" id="KW-0810">Translation regulation</keyword>
<dbReference type="CDD" id="cd00054">
    <property type="entry name" value="EGF_CA"/>
    <property type="match status" value="2"/>
</dbReference>
<dbReference type="Gene3D" id="4.10.60.30">
    <property type="entry name" value="Nanos, RNA-binding domain"/>
    <property type="match status" value="1"/>
</dbReference>
<dbReference type="InterPro" id="IPR016187">
    <property type="entry name" value="CTDL_fold"/>
</dbReference>
<evidence type="ECO:0000256" key="8">
    <source>
        <dbReference type="ARBA" id="ARBA00022845"/>
    </source>
</evidence>
<dbReference type="GO" id="GO:0006417">
    <property type="term" value="P:regulation of translation"/>
    <property type="evidence" value="ECO:0007669"/>
    <property type="project" value="UniProtKB-UniRule"/>
</dbReference>
<evidence type="ECO:0000256" key="1">
    <source>
        <dbReference type="ARBA" id="ARBA00004496"/>
    </source>
</evidence>
<dbReference type="GO" id="GO:0005737">
    <property type="term" value="C:cytoplasm"/>
    <property type="evidence" value="ECO:0007669"/>
    <property type="project" value="UniProtKB-SubCell"/>
</dbReference>
<dbReference type="InterPro" id="IPR038129">
    <property type="entry name" value="Nanos_sf"/>
</dbReference>
<evidence type="ECO:0000256" key="13">
    <source>
        <dbReference type="PROSITE-ProRule" id="PRU00855"/>
    </source>
</evidence>
<keyword evidence="4" id="KW-0732">Signal</keyword>
<dbReference type="InterPro" id="IPR018097">
    <property type="entry name" value="EGF_Ca-bd_CS"/>
</dbReference>
<dbReference type="Proteomes" id="UP000663829">
    <property type="component" value="Unassembled WGS sequence"/>
</dbReference>
<keyword evidence="10 12" id="KW-1015">Disulfide bond</keyword>
<dbReference type="InterPro" id="IPR008705">
    <property type="entry name" value="Nanos/Xcar2"/>
</dbReference>
<sequence length="685" mass="76632">SPWAASMPCLFWPSSVHLHASPSMDLTNPFLQVSESRQSLSSSTWSVYNENVISPPPPPLSQNYFEKLPWRSDQNINQNPNSPKFAIIKNMIARTATNNHQQQHLKFGGSIGNLFGLTTTTTTTAMVRKRKICSFCKSNGESSSVYTSHNLRDAANNIECPVLMAYTCPKCGASGNKAHTIKYCTSLSENERVSLPTVKLFKEGRCAAACPPNYNDILNGCYKVNNVSNITWNNARNMCVNDSNSLTSNFTGKTHLLSLESATESTSLMYWLKGWNIQDSFWIDGFASNQTWTWSDQKITWYFNISEQMFNGNGSNYRIFYNQVQNEYNIMDDIEVKQTHYICEYQGQLVCCLWKKTDRNKNISFFLAYCNGNNSCQNNATCFMNAGRELCICAGGFTGSTCTQEIDECLSSPCLHGGICTDQINDYYCNCSMLFYNGTNSIDDALQGQRRAAFLAVLGVVVGLVGILTLSDLPWSDIARYFRCPWISCRCISGNSGDVDEDDEISMNGENEQQTTAQIQKLKNTNYHVMDTVWNPDSLVEINHDEIVEARASVLQSRYNGYISPPPRAETRISNNVTSPDNQLIKSFAAIVAKQQEKKNKISQIYAVDLPATHSIETPITTKIGDKTISTPSKIITPWTVQLQQELRNKKKPEQLQQLSGDNRPGSNTSTVESISKTQNNISDA</sequence>
<dbReference type="Gene3D" id="3.10.100.10">
    <property type="entry name" value="Mannose-Binding Protein A, subunit A"/>
    <property type="match status" value="1"/>
</dbReference>
<feature type="domain" description="EGF-like" evidence="15">
    <location>
        <begin position="366"/>
        <end position="403"/>
    </location>
</feature>
<keyword evidence="5" id="KW-0677">Repeat</keyword>
<dbReference type="PROSITE" id="PS51522">
    <property type="entry name" value="ZF_NANOS"/>
    <property type="match status" value="1"/>
</dbReference>
<evidence type="ECO:0000256" key="14">
    <source>
        <dbReference type="SAM" id="MobiDB-lite"/>
    </source>
</evidence>
<dbReference type="AlphaFoldDB" id="A0A814SFZ3"/>
<evidence type="ECO:0000256" key="2">
    <source>
        <dbReference type="ARBA" id="ARBA00022490"/>
    </source>
</evidence>
<dbReference type="InterPro" id="IPR016186">
    <property type="entry name" value="C-type_lectin-like/link_sf"/>
</dbReference>
<evidence type="ECO:0000256" key="4">
    <source>
        <dbReference type="ARBA" id="ARBA00022729"/>
    </source>
</evidence>
<keyword evidence="11" id="KW-0325">Glycoprotein</keyword>
<dbReference type="Proteomes" id="UP000681722">
    <property type="component" value="Unassembled WGS sequence"/>
</dbReference>
<dbReference type="EMBL" id="CAJNOQ010006767">
    <property type="protein sequence ID" value="CAF1146856.1"/>
    <property type="molecule type" value="Genomic_DNA"/>
</dbReference>
<dbReference type="SUPFAM" id="SSF57196">
    <property type="entry name" value="EGF/Laminin"/>
    <property type="match status" value="2"/>
</dbReference>
<organism evidence="18 20">
    <name type="scientific">Didymodactylos carnosus</name>
    <dbReference type="NCBI Taxonomy" id="1234261"/>
    <lineage>
        <taxon>Eukaryota</taxon>
        <taxon>Metazoa</taxon>
        <taxon>Spiralia</taxon>
        <taxon>Gnathifera</taxon>
        <taxon>Rotifera</taxon>
        <taxon>Eurotatoria</taxon>
        <taxon>Bdelloidea</taxon>
        <taxon>Philodinida</taxon>
        <taxon>Philodinidae</taxon>
        <taxon>Didymodactylos</taxon>
    </lineage>
</organism>
<comment type="caution">
    <text evidence="18">The sequence shown here is derived from an EMBL/GenBank/DDBJ whole genome shotgun (WGS) entry which is preliminary data.</text>
</comment>
<feature type="region of interest" description="Disordered" evidence="14">
    <location>
        <begin position="649"/>
        <end position="685"/>
    </location>
</feature>
<evidence type="ECO:0000256" key="10">
    <source>
        <dbReference type="ARBA" id="ARBA00023157"/>
    </source>
</evidence>
<dbReference type="SUPFAM" id="SSF56436">
    <property type="entry name" value="C-type lectin-like"/>
    <property type="match status" value="1"/>
</dbReference>
<keyword evidence="12" id="KW-0245">EGF-like domain</keyword>
<dbReference type="PROSITE" id="PS01187">
    <property type="entry name" value="EGF_CA"/>
    <property type="match status" value="1"/>
</dbReference>
<evidence type="ECO:0000256" key="7">
    <source>
        <dbReference type="ARBA" id="ARBA00022833"/>
    </source>
</evidence>
<dbReference type="EMBL" id="CAJOBC010006767">
    <property type="protein sequence ID" value="CAF3910417.1"/>
    <property type="molecule type" value="Genomic_DNA"/>
</dbReference>
<keyword evidence="7" id="KW-0862">Zinc</keyword>
<keyword evidence="9 13" id="KW-0694">RNA-binding</keyword>
<feature type="compositionally biased region" description="Polar residues" evidence="14">
    <location>
        <begin position="655"/>
        <end position="685"/>
    </location>
</feature>
<dbReference type="Gene3D" id="2.10.25.10">
    <property type="entry name" value="Laminin"/>
    <property type="match status" value="2"/>
</dbReference>
<feature type="domain" description="C-type lectin" evidence="16">
    <location>
        <begin position="217"/>
        <end position="352"/>
    </location>
</feature>
<evidence type="ECO:0000313" key="19">
    <source>
        <dbReference type="EMBL" id="CAF3910417.1"/>
    </source>
</evidence>
<dbReference type="InterPro" id="IPR001304">
    <property type="entry name" value="C-type_lectin-like"/>
</dbReference>
<dbReference type="PROSITE" id="PS01186">
    <property type="entry name" value="EGF_2"/>
    <property type="match status" value="1"/>
</dbReference>
<keyword evidence="6 13" id="KW-0863">Zinc-finger</keyword>
<comment type="caution">
    <text evidence="12">Lacks conserved residue(s) required for the propagation of feature annotation.</text>
</comment>
<dbReference type="SMART" id="SM00179">
    <property type="entry name" value="EGF_CA"/>
    <property type="match status" value="1"/>
</dbReference>
<name>A0A814SFZ3_9BILA</name>
<evidence type="ECO:0000313" key="18">
    <source>
        <dbReference type="EMBL" id="CAF1146856.1"/>
    </source>
</evidence>
<dbReference type="OrthoDB" id="430340at2759"/>
<dbReference type="CDD" id="cd00037">
    <property type="entry name" value="CLECT"/>
    <property type="match status" value="1"/>
</dbReference>
<feature type="non-terminal residue" evidence="18">
    <location>
        <position position="1"/>
    </location>
</feature>
<keyword evidence="3" id="KW-0479">Metal-binding</keyword>
<dbReference type="FunFam" id="2.10.25.10:FF:000472">
    <property type="entry name" value="Uncharacterized protein, isoform A"/>
    <property type="match status" value="1"/>
</dbReference>
<dbReference type="GO" id="GO:0005509">
    <property type="term" value="F:calcium ion binding"/>
    <property type="evidence" value="ECO:0007669"/>
    <property type="project" value="InterPro"/>
</dbReference>
<reference evidence="18" key="1">
    <citation type="submission" date="2021-02" db="EMBL/GenBank/DDBJ databases">
        <authorList>
            <person name="Nowell W R."/>
        </authorList>
    </citation>
    <scope>NUCLEOTIDE SEQUENCE</scope>
</reference>
<protein>
    <submittedName>
        <fullName evidence="18">Uncharacterized protein</fullName>
    </submittedName>
</protein>